<protein>
    <submittedName>
        <fullName evidence="1">Uncharacterized protein</fullName>
    </submittedName>
</protein>
<feature type="non-terminal residue" evidence="1">
    <location>
        <position position="1"/>
    </location>
</feature>
<dbReference type="EMBL" id="BTSY01000005">
    <property type="protein sequence ID" value="GMT27601.1"/>
    <property type="molecule type" value="Genomic_DNA"/>
</dbReference>
<gene>
    <name evidence="1" type="ORF">PFISCL1PPCAC_18898</name>
</gene>
<dbReference type="Proteomes" id="UP001432322">
    <property type="component" value="Unassembled WGS sequence"/>
</dbReference>
<evidence type="ECO:0000313" key="1">
    <source>
        <dbReference type="EMBL" id="GMT27601.1"/>
    </source>
</evidence>
<evidence type="ECO:0000313" key="2">
    <source>
        <dbReference type="Proteomes" id="UP001432322"/>
    </source>
</evidence>
<dbReference type="AlphaFoldDB" id="A0AAV5W613"/>
<organism evidence="1 2">
    <name type="scientific">Pristionchus fissidentatus</name>
    <dbReference type="NCBI Taxonomy" id="1538716"/>
    <lineage>
        <taxon>Eukaryota</taxon>
        <taxon>Metazoa</taxon>
        <taxon>Ecdysozoa</taxon>
        <taxon>Nematoda</taxon>
        <taxon>Chromadorea</taxon>
        <taxon>Rhabditida</taxon>
        <taxon>Rhabditina</taxon>
        <taxon>Diplogasteromorpha</taxon>
        <taxon>Diplogasteroidea</taxon>
        <taxon>Neodiplogasteridae</taxon>
        <taxon>Pristionchus</taxon>
    </lineage>
</organism>
<comment type="caution">
    <text evidence="1">The sequence shown here is derived from an EMBL/GenBank/DDBJ whole genome shotgun (WGS) entry which is preliminary data.</text>
</comment>
<sequence>SISEHSPYVHSIIEILDVPMTVNNIFSKKSTHQCGKIYGANGTVLFTVKCLVSGKDKDGVRSLSVHLIANPDGRDPHWRISFFAECMLSSRSCISAWSGESNFVARTGANLAVVPLVEMDNSESGMDEEEFPDDQLSLDILLSVLSIMN</sequence>
<reference evidence="1" key="1">
    <citation type="submission" date="2023-10" db="EMBL/GenBank/DDBJ databases">
        <title>Genome assembly of Pristionchus species.</title>
        <authorList>
            <person name="Yoshida K."/>
            <person name="Sommer R.J."/>
        </authorList>
    </citation>
    <scope>NUCLEOTIDE SEQUENCE</scope>
    <source>
        <strain evidence="1">RS5133</strain>
    </source>
</reference>
<keyword evidence="2" id="KW-1185">Reference proteome</keyword>
<proteinExistence type="predicted"/>
<accession>A0AAV5W613</accession>
<name>A0AAV5W613_9BILA</name>